<evidence type="ECO:0000313" key="3">
    <source>
        <dbReference type="Proteomes" id="UP000293874"/>
    </source>
</evidence>
<dbReference type="Proteomes" id="UP000293874">
    <property type="component" value="Unassembled WGS sequence"/>
</dbReference>
<dbReference type="EMBL" id="SGXA01000001">
    <property type="protein sequence ID" value="RZS74438.1"/>
    <property type="molecule type" value="Genomic_DNA"/>
</dbReference>
<protein>
    <recommendedName>
        <fullName evidence="4">Secreted protein</fullName>
    </recommendedName>
</protein>
<feature type="chain" id="PRO_5020321163" description="Secreted protein" evidence="1">
    <location>
        <begin position="24"/>
        <end position="100"/>
    </location>
</feature>
<comment type="caution">
    <text evidence="2">The sequence shown here is derived from an EMBL/GenBank/DDBJ whole genome shotgun (WGS) entry which is preliminary data.</text>
</comment>
<proteinExistence type="predicted"/>
<name>A0A4Q7N2Z2_9BACT</name>
<accession>A0A4Q7N2Z2</accession>
<keyword evidence="1" id="KW-0732">Signal</keyword>
<evidence type="ECO:0008006" key="4">
    <source>
        <dbReference type="Google" id="ProtNLM"/>
    </source>
</evidence>
<sequence>MIAMLLLICFAYASFFPLLHSHACIGHYEQSSEEDAGTLTAVCKICDHFVHQQGKEFQLSYPPTITPILPAPIEHDGPVCAGIYEMTLNAFTNKGPPVLA</sequence>
<keyword evidence="3" id="KW-1185">Reference proteome</keyword>
<dbReference type="AlphaFoldDB" id="A0A4Q7N2Z2"/>
<gene>
    <name evidence="2" type="ORF">EV199_0286</name>
</gene>
<feature type="signal peptide" evidence="1">
    <location>
        <begin position="1"/>
        <end position="23"/>
    </location>
</feature>
<organism evidence="2 3">
    <name type="scientific">Pseudobacter ginsenosidimutans</name>
    <dbReference type="NCBI Taxonomy" id="661488"/>
    <lineage>
        <taxon>Bacteria</taxon>
        <taxon>Pseudomonadati</taxon>
        <taxon>Bacteroidota</taxon>
        <taxon>Chitinophagia</taxon>
        <taxon>Chitinophagales</taxon>
        <taxon>Chitinophagaceae</taxon>
        <taxon>Pseudobacter</taxon>
    </lineage>
</organism>
<evidence type="ECO:0000313" key="2">
    <source>
        <dbReference type="EMBL" id="RZS74438.1"/>
    </source>
</evidence>
<evidence type="ECO:0000256" key="1">
    <source>
        <dbReference type="SAM" id="SignalP"/>
    </source>
</evidence>
<reference evidence="2 3" key="1">
    <citation type="submission" date="2019-02" db="EMBL/GenBank/DDBJ databases">
        <title>Genomic Encyclopedia of Type Strains, Phase IV (KMG-IV): sequencing the most valuable type-strain genomes for metagenomic binning, comparative biology and taxonomic classification.</title>
        <authorList>
            <person name="Goeker M."/>
        </authorList>
    </citation>
    <scope>NUCLEOTIDE SEQUENCE [LARGE SCALE GENOMIC DNA]</scope>
    <source>
        <strain evidence="2 3">DSM 18116</strain>
    </source>
</reference>